<protein>
    <submittedName>
        <fullName evidence="2">Karyopherin transporter</fullName>
    </submittedName>
</protein>
<gene>
    <name evidence="2" type="ORF">M9Y10_021544</name>
</gene>
<comment type="caution">
    <text evidence="2">The sequence shown here is derived from an EMBL/GenBank/DDBJ whole genome shotgun (WGS) entry which is preliminary data.</text>
</comment>
<dbReference type="Proteomes" id="UP001470230">
    <property type="component" value="Unassembled WGS sequence"/>
</dbReference>
<dbReference type="InterPro" id="IPR001494">
    <property type="entry name" value="Importin-beta_N"/>
</dbReference>
<reference evidence="2 3" key="1">
    <citation type="submission" date="2024-04" db="EMBL/GenBank/DDBJ databases">
        <title>Tritrichomonas musculus Genome.</title>
        <authorList>
            <person name="Alves-Ferreira E."/>
            <person name="Grigg M."/>
            <person name="Lorenzi H."/>
            <person name="Galac M."/>
        </authorList>
    </citation>
    <scope>NUCLEOTIDE SEQUENCE [LARGE SCALE GENOMIC DNA]</scope>
    <source>
        <strain evidence="2 3">EAF2021</strain>
    </source>
</reference>
<evidence type="ECO:0000313" key="2">
    <source>
        <dbReference type="EMBL" id="KAK8893129.1"/>
    </source>
</evidence>
<dbReference type="Gene3D" id="1.25.10.10">
    <property type="entry name" value="Leucine-rich Repeat Variant"/>
    <property type="match status" value="1"/>
</dbReference>
<organism evidence="2 3">
    <name type="scientific">Tritrichomonas musculus</name>
    <dbReference type="NCBI Taxonomy" id="1915356"/>
    <lineage>
        <taxon>Eukaryota</taxon>
        <taxon>Metamonada</taxon>
        <taxon>Parabasalia</taxon>
        <taxon>Tritrichomonadida</taxon>
        <taxon>Tritrichomonadidae</taxon>
        <taxon>Tritrichomonas</taxon>
    </lineage>
</organism>
<dbReference type="EMBL" id="JAPFFF010000003">
    <property type="protein sequence ID" value="KAK8893129.1"/>
    <property type="molecule type" value="Genomic_DNA"/>
</dbReference>
<accession>A0ABR2KPT6</accession>
<proteinExistence type="predicted"/>
<evidence type="ECO:0000313" key="3">
    <source>
        <dbReference type="Proteomes" id="UP001470230"/>
    </source>
</evidence>
<dbReference type="PROSITE" id="PS50166">
    <property type="entry name" value="IMPORTIN_B_NT"/>
    <property type="match status" value="1"/>
</dbReference>
<evidence type="ECO:0000259" key="1">
    <source>
        <dbReference type="PROSITE" id="PS50166"/>
    </source>
</evidence>
<name>A0ABR2KPT6_9EUKA</name>
<dbReference type="InterPro" id="IPR016024">
    <property type="entry name" value="ARM-type_fold"/>
</dbReference>
<feature type="domain" description="Importin N-terminal" evidence="1">
    <location>
        <begin position="47"/>
        <end position="113"/>
    </location>
</feature>
<sequence>MIYHYEEEDDDNDYNDDKDDELHQLVMQCVQYSNNLYQGTIEDQQKASGFFYDWIQHPKAFIICLEILEHFDDLYSNYTALNVINSLVTYNWINIDPHSREKLKDILYQILQSDRNSLINDMCSKLISRVAIHEFPEYWEDFLIDSLTRGNSLVLIYYLENLEDNPNISQNKKILIHKIFISYFDLIKDAIFSQDDITPQSLYLYSLISQWAPLERIVNEKIIHLLTTHLIENNLTRDNAIKCLDVIFIQRCDSKNEFPRIHNLLLTNLFSASKMYADVAVLMANILTAHLDFFGKDNGIIKTVKTKVEPKTSEINENGEEILVFNISLPQYNTNYYNIYPFYDTFHDCFLILSSPGWCLNKTGSSNDRLSGNFDDSENRSYFDYDETNNDQSNSDDDKSRYGSDLYWSTWCQFLSFADNLNCEKEKNYIIKIIPQLFFEMTSIIMTVVEYRMIVNSDARKCFSIMIKNEPQFVISQLESQNLSLNFLYTVCCCIENMNINYANQFITKFLVPNQDPSMVIYIIQCIAFFLRFLPSNALLIQYFIDMFIFSMDFQPPNLPLQLSATSALMYLSTYSSQDFYFDDYKLLNILDALISKIEPGPSLFDPTNQSLFIIAARVINGVKDNEVSSNYIKSVFQSINSFIYSKCPTILDDQIDSNTFLTFNLCINLINDFSRRCYQFAQIGGESLLSMCLSIIDSKSSKDRDLELIYSCYELSCSIICYCIDWNTAEPLTKKILETPLSGEKSQYGFALKFLTSIHQKFPDSISIFPIIYENIVESLMTELVDNSQFVLDYLLTVKFWNFCFQLPIGFMQCAINEFPLICIKPALVITKEYCINYQIHYIAAYIRNEKEAVFRFLLEILINSMFNIYFHEIVRCFMSFFFAVNHLDFNDISIVYESFLHILYDVFSNSGMSQLIQNQEESSEESVNWKGDERYFVFRKFLETCKDNYMDQQKMELELRNLVVASHCCLLTISNLFTISEIKNPLLSFEMQLDKILKKMKIDEDGDEKDQQVEKMEIESLFNDIKDEDFDS</sequence>
<dbReference type="InterPro" id="IPR011989">
    <property type="entry name" value="ARM-like"/>
</dbReference>
<keyword evidence="3" id="KW-1185">Reference proteome</keyword>
<dbReference type="SUPFAM" id="SSF48371">
    <property type="entry name" value="ARM repeat"/>
    <property type="match status" value="1"/>
</dbReference>